<dbReference type="VEuPathDB" id="FungiDB:GGTG_03616"/>
<protein>
    <submittedName>
        <fullName evidence="2 3">Uncharacterized protein</fullName>
    </submittedName>
</protein>
<dbReference type="EnsemblFungi" id="EJT78516">
    <property type="protein sequence ID" value="EJT78516"/>
    <property type="gene ID" value="GGTG_03616"/>
</dbReference>
<reference evidence="4" key="1">
    <citation type="submission" date="2010-07" db="EMBL/GenBank/DDBJ databases">
        <title>The genome sequence of Gaeumannomyces graminis var. tritici strain R3-111a-1.</title>
        <authorList>
            <consortium name="The Broad Institute Genome Sequencing Platform"/>
            <person name="Ma L.-J."/>
            <person name="Dead R."/>
            <person name="Young S."/>
            <person name="Zeng Q."/>
            <person name="Koehrsen M."/>
            <person name="Alvarado L."/>
            <person name="Berlin A."/>
            <person name="Chapman S.B."/>
            <person name="Chen Z."/>
            <person name="Freedman E."/>
            <person name="Gellesch M."/>
            <person name="Goldberg J."/>
            <person name="Griggs A."/>
            <person name="Gujja S."/>
            <person name="Heilman E.R."/>
            <person name="Heiman D."/>
            <person name="Hepburn T."/>
            <person name="Howarth C."/>
            <person name="Jen D."/>
            <person name="Larson L."/>
            <person name="Mehta T."/>
            <person name="Neiman D."/>
            <person name="Pearson M."/>
            <person name="Roberts A."/>
            <person name="Saif S."/>
            <person name="Shea T."/>
            <person name="Shenoy N."/>
            <person name="Sisk P."/>
            <person name="Stolte C."/>
            <person name="Sykes S."/>
            <person name="Walk T."/>
            <person name="White J."/>
            <person name="Yandava C."/>
            <person name="Haas B."/>
            <person name="Nusbaum C."/>
            <person name="Birren B."/>
        </authorList>
    </citation>
    <scope>NUCLEOTIDE SEQUENCE [LARGE SCALE GENOMIC DNA]</scope>
    <source>
        <strain evidence="4">R3-111a-1</strain>
    </source>
</reference>
<reference evidence="2" key="2">
    <citation type="submission" date="2010-07" db="EMBL/GenBank/DDBJ databases">
        <authorList>
            <consortium name="The Broad Institute Genome Sequencing Platform"/>
            <consortium name="Broad Institute Genome Sequencing Center for Infectious Disease"/>
            <person name="Ma L.-J."/>
            <person name="Dead R."/>
            <person name="Young S."/>
            <person name="Zeng Q."/>
            <person name="Koehrsen M."/>
            <person name="Alvarado L."/>
            <person name="Berlin A."/>
            <person name="Chapman S.B."/>
            <person name="Chen Z."/>
            <person name="Freedman E."/>
            <person name="Gellesch M."/>
            <person name="Goldberg J."/>
            <person name="Griggs A."/>
            <person name="Gujja S."/>
            <person name="Heilman E.R."/>
            <person name="Heiman D."/>
            <person name="Hepburn T."/>
            <person name="Howarth C."/>
            <person name="Jen D."/>
            <person name="Larson L."/>
            <person name="Mehta T."/>
            <person name="Neiman D."/>
            <person name="Pearson M."/>
            <person name="Roberts A."/>
            <person name="Saif S."/>
            <person name="Shea T."/>
            <person name="Shenoy N."/>
            <person name="Sisk P."/>
            <person name="Stolte C."/>
            <person name="Sykes S."/>
            <person name="Walk T."/>
            <person name="White J."/>
            <person name="Yandava C."/>
            <person name="Haas B."/>
            <person name="Nusbaum C."/>
            <person name="Birren B."/>
        </authorList>
    </citation>
    <scope>NUCLEOTIDE SEQUENCE</scope>
    <source>
        <strain evidence="2">R3-111a-1</strain>
    </source>
</reference>
<keyword evidence="1" id="KW-0812">Transmembrane</keyword>
<evidence type="ECO:0000313" key="4">
    <source>
        <dbReference type="Proteomes" id="UP000006039"/>
    </source>
</evidence>
<dbReference type="HOGENOM" id="CLU_2004072_0_0_1"/>
<keyword evidence="4" id="KW-1185">Reference proteome</keyword>
<reference evidence="3" key="4">
    <citation type="journal article" date="2015" name="G3 (Bethesda)">
        <title>Genome sequences of three phytopathogenic species of the Magnaporthaceae family of fungi.</title>
        <authorList>
            <person name="Okagaki L.H."/>
            <person name="Nunes C.C."/>
            <person name="Sailsbery J."/>
            <person name="Clay B."/>
            <person name="Brown D."/>
            <person name="John T."/>
            <person name="Oh Y."/>
            <person name="Young N."/>
            <person name="Fitzgerald M."/>
            <person name="Haas B.J."/>
            <person name="Zeng Q."/>
            <person name="Young S."/>
            <person name="Adiconis X."/>
            <person name="Fan L."/>
            <person name="Levin J.Z."/>
            <person name="Mitchell T.K."/>
            <person name="Okubara P.A."/>
            <person name="Farman M.L."/>
            <person name="Kohn L.M."/>
            <person name="Birren B."/>
            <person name="Ma L.-J."/>
            <person name="Dean R.A."/>
        </authorList>
    </citation>
    <scope>NUCLEOTIDE SEQUENCE</scope>
    <source>
        <strain evidence="3">R3-111a-1</strain>
    </source>
</reference>
<gene>
    <name evidence="3" type="primary">20344074</name>
    <name evidence="2" type="ORF">GGTG_03616</name>
</gene>
<organism evidence="2">
    <name type="scientific">Gaeumannomyces tritici (strain R3-111a-1)</name>
    <name type="common">Wheat and barley take-all root rot fungus</name>
    <name type="synonym">Gaeumannomyces graminis var. tritici</name>
    <dbReference type="NCBI Taxonomy" id="644352"/>
    <lineage>
        <taxon>Eukaryota</taxon>
        <taxon>Fungi</taxon>
        <taxon>Dikarya</taxon>
        <taxon>Ascomycota</taxon>
        <taxon>Pezizomycotina</taxon>
        <taxon>Sordariomycetes</taxon>
        <taxon>Sordariomycetidae</taxon>
        <taxon>Magnaporthales</taxon>
        <taxon>Magnaporthaceae</taxon>
        <taxon>Gaeumannomyces</taxon>
    </lineage>
</organism>
<proteinExistence type="predicted"/>
<evidence type="ECO:0000256" key="1">
    <source>
        <dbReference type="SAM" id="Phobius"/>
    </source>
</evidence>
<accession>J3NQR0</accession>
<dbReference type="EMBL" id="GL385396">
    <property type="protein sequence ID" value="EJT78516.1"/>
    <property type="molecule type" value="Genomic_DNA"/>
</dbReference>
<reference evidence="3" key="5">
    <citation type="submission" date="2018-04" db="UniProtKB">
        <authorList>
            <consortium name="EnsemblFungi"/>
        </authorList>
    </citation>
    <scope>IDENTIFICATION</scope>
    <source>
        <strain evidence="3">R3-111a-1</strain>
    </source>
</reference>
<dbReference type="AlphaFoldDB" id="J3NQR0"/>
<dbReference type="RefSeq" id="XP_009219661.1">
    <property type="nucleotide sequence ID" value="XM_009221397.1"/>
</dbReference>
<name>J3NQR0_GAET3</name>
<dbReference type="GeneID" id="20344074"/>
<evidence type="ECO:0000313" key="2">
    <source>
        <dbReference type="EMBL" id="EJT78516.1"/>
    </source>
</evidence>
<dbReference type="Proteomes" id="UP000006039">
    <property type="component" value="Unassembled WGS sequence"/>
</dbReference>
<reference evidence="2" key="3">
    <citation type="submission" date="2010-09" db="EMBL/GenBank/DDBJ databases">
        <title>Annotation of Gaeumannomyces graminis var. tritici R3-111a-1.</title>
        <authorList>
            <consortium name="The Broad Institute Genome Sequencing Platform"/>
            <person name="Ma L.-J."/>
            <person name="Dead R."/>
            <person name="Young S.K."/>
            <person name="Zeng Q."/>
            <person name="Gargeya S."/>
            <person name="Fitzgerald M."/>
            <person name="Haas B."/>
            <person name="Abouelleil A."/>
            <person name="Alvarado L."/>
            <person name="Arachchi H.M."/>
            <person name="Berlin A."/>
            <person name="Brown A."/>
            <person name="Chapman S.B."/>
            <person name="Chen Z."/>
            <person name="Dunbar C."/>
            <person name="Freedman E."/>
            <person name="Gearin G."/>
            <person name="Gellesch M."/>
            <person name="Goldberg J."/>
            <person name="Griggs A."/>
            <person name="Gujja S."/>
            <person name="Heiman D."/>
            <person name="Howarth C."/>
            <person name="Larson L."/>
            <person name="Lui A."/>
            <person name="MacDonald P.J.P."/>
            <person name="Mehta T."/>
            <person name="Montmayeur A."/>
            <person name="Murphy C."/>
            <person name="Neiman D."/>
            <person name="Pearson M."/>
            <person name="Priest M."/>
            <person name="Roberts A."/>
            <person name="Saif S."/>
            <person name="Shea T."/>
            <person name="Shenoy N."/>
            <person name="Sisk P."/>
            <person name="Stolte C."/>
            <person name="Sykes S."/>
            <person name="Yandava C."/>
            <person name="Wortman J."/>
            <person name="Nusbaum C."/>
            <person name="Birren B."/>
        </authorList>
    </citation>
    <scope>NUCLEOTIDE SEQUENCE</scope>
    <source>
        <strain evidence="2">R3-111a-1</strain>
    </source>
</reference>
<feature type="transmembrane region" description="Helical" evidence="1">
    <location>
        <begin position="12"/>
        <end position="34"/>
    </location>
</feature>
<feature type="transmembrane region" description="Helical" evidence="1">
    <location>
        <begin position="46"/>
        <end position="66"/>
    </location>
</feature>
<keyword evidence="1" id="KW-0472">Membrane</keyword>
<keyword evidence="1" id="KW-1133">Transmembrane helix</keyword>
<evidence type="ECO:0000313" key="3">
    <source>
        <dbReference type="EnsemblFungi" id="EJT78516"/>
    </source>
</evidence>
<sequence length="124" mass="13106">MVRARMKVSANPLPAEVLNVDFLGAGFLVAISIVGDLDSNFLEERGGLTGYGVVTLVEFGSFVVNLTRGSGTEPKMSPLQVLSRSSQALAKLSSGTLPNRHFNFSISLGTTVADAFDKALLCQT</sequence>